<comment type="caution">
    <text evidence="2">The sequence shown here is derived from an EMBL/GenBank/DDBJ whole genome shotgun (WGS) entry which is preliminary data.</text>
</comment>
<dbReference type="OrthoDB" id="4023585at2759"/>
<dbReference type="Proteomes" id="UP000076580">
    <property type="component" value="Chromosome 03"/>
</dbReference>
<accession>A0A151GCJ8</accession>
<dbReference type="EMBL" id="LAYC01000003">
    <property type="protein sequence ID" value="KYK54829.1"/>
    <property type="molecule type" value="Genomic_DNA"/>
</dbReference>
<sequence>MSFIPKTIARVAASRAIVLAPGRRRNAFTTSAFVRKSATEAVKDGLKRVDRTVSDNVLIPGLNVADKVKGTIHETTRSDVEAKAGEIKVRATGKAEEMKGRAKGTVSQAAGKAEQLKGKADELKDQVESAGRELKDEM</sequence>
<name>A0A151GCJ8_DRECN</name>
<organism evidence="2 3">
    <name type="scientific">Drechmeria coniospora</name>
    <name type="common">Nematophagous fungus</name>
    <name type="synonym">Meria coniospora</name>
    <dbReference type="NCBI Taxonomy" id="98403"/>
    <lineage>
        <taxon>Eukaryota</taxon>
        <taxon>Fungi</taxon>
        <taxon>Dikarya</taxon>
        <taxon>Ascomycota</taxon>
        <taxon>Pezizomycotina</taxon>
        <taxon>Sordariomycetes</taxon>
        <taxon>Hypocreomycetidae</taxon>
        <taxon>Hypocreales</taxon>
        <taxon>Ophiocordycipitaceae</taxon>
        <taxon>Drechmeria</taxon>
    </lineage>
</organism>
<dbReference type="AlphaFoldDB" id="A0A151GCJ8"/>
<dbReference type="GeneID" id="63719433"/>
<keyword evidence="3" id="KW-1185">Reference proteome</keyword>
<evidence type="ECO:0000313" key="3">
    <source>
        <dbReference type="Proteomes" id="UP000076580"/>
    </source>
</evidence>
<dbReference type="RefSeq" id="XP_040654181.1">
    <property type="nucleotide sequence ID" value="XM_040804077.1"/>
</dbReference>
<proteinExistence type="predicted"/>
<reference evidence="2 3" key="1">
    <citation type="journal article" date="2016" name="Sci. Rep.">
        <title>Insights into Adaptations to a Near-Obligate Nematode Endoparasitic Lifestyle from the Finished Genome of Drechmeria coniospora.</title>
        <authorList>
            <person name="Zhang L."/>
            <person name="Zhou Z."/>
            <person name="Guo Q."/>
            <person name="Fokkens L."/>
            <person name="Miskei M."/>
            <person name="Pocsi I."/>
            <person name="Zhang W."/>
            <person name="Chen M."/>
            <person name="Wang L."/>
            <person name="Sun Y."/>
            <person name="Donzelli B.G."/>
            <person name="Gibson D.M."/>
            <person name="Nelson D.R."/>
            <person name="Luo J.G."/>
            <person name="Rep M."/>
            <person name="Liu H."/>
            <person name="Yang S."/>
            <person name="Wang J."/>
            <person name="Krasnoff S.B."/>
            <person name="Xu Y."/>
            <person name="Molnar I."/>
            <person name="Lin M."/>
        </authorList>
    </citation>
    <scope>NUCLEOTIDE SEQUENCE [LARGE SCALE GENOMIC DNA]</scope>
    <source>
        <strain evidence="2 3">ARSEF 6962</strain>
    </source>
</reference>
<evidence type="ECO:0000313" key="2">
    <source>
        <dbReference type="EMBL" id="KYK54829.1"/>
    </source>
</evidence>
<evidence type="ECO:0008006" key="4">
    <source>
        <dbReference type="Google" id="ProtNLM"/>
    </source>
</evidence>
<feature type="compositionally biased region" description="Basic and acidic residues" evidence="1">
    <location>
        <begin position="114"/>
        <end position="138"/>
    </location>
</feature>
<dbReference type="STRING" id="98403.A0A151GCJ8"/>
<feature type="region of interest" description="Disordered" evidence="1">
    <location>
        <begin position="92"/>
        <end position="138"/>
    </location>
</feature>
<evidence type="ECO:0000256" key="1">
    <source>
        <dbReference type="SAM" id="MobiDB-lite"/>
    </source>
</evidence>
<gene>
    <name evidence="2" type="ORF">DCS_06790</name>
</gene>
<dbReference type="InParanoid" id="A0A151GCJ8"/>
<protein>
    <recommendedName>
        <fullName evidence="4">LEA domain protein</fullName>
    </recommendedName>
</protein>